<dbReference type="InterPro" id="IPR029063">
    <property type="entry name" value="SAM-dependent_MTases_sf"/>
</dbReference>
<dbReference type="GO" id="GO:0032259">
    <property type="term" value="P:methylation"/>
    <property type="evidence" value="ECO:0007669"/>
    <property type="project" value="UniProtKB-KW"/>
</dbReference>
<dbReference type="CDD" id="cd02440">
    <property type="entry name" value="AdoMet_MTases"/>
    <property type="match status" value="1"/>
</dbReference>
<dbReference type="AlphaFoldDB" id="E0PS18"/>
<evidence type="ECO:0000259" key="1">
    <source>
        <dbReference type="Pfam" id="PF08241"/>
    </source>
</evidence>
<gene>
    <name evidence="2" type="ORF">HMPREF8571_1335</name>
</gene>
<reference evidence="2 3" key="1">
    <citation type="submission" date="2010-07" db="EMBL/GenBank/DDBJ databases">
        <authorList>
            <person name="Muzny D."/>
            <person name="Qin X."/>
            <person name="Deng J."/>
            <person name="Jiang H."/>
            <person name="Liu Y."/>
            <person name="Qu J."/>
            <person name="Song X.-Z."/>
            <person name="Zhang L."/>
            <person name="Thornton R."/>
            <person name="Coyle M."/>
            <person name="Francisco L."/>
            <person name="Jackson L."/>
            <person name="Javaid M."/>
            <person name="Korchina V."/>
            <person name="Kovar C."/>
            <person name="Mata R."/>
            <person name="Mathew T."/>
            <person name="Ngo R."/>
            <person name="Nguyen L."/>
            <person name="Nguyen N."/>
            <person name="Okwuonu G."/>
            <person name="Ongeri F."/>
            <person name="Pham C."/>
            <person name="Simmons D."/>
            <person name="Wilczek-Boney K."/>
            <person name="Hale W."/>
            <person name="Jakkamsetti A."/>
            <person name="Pham P."/>
            <person name="Ruth R."/>
            <person name="San Lucas F."/>
            <person name="Warren J."/>
            <person name="Zhang J."/>
            <person name="Zhao Z."/>
            <person name="Zhou C."/>
            <person name="Zhu D."/>
            <person name="Lee S."/>
            <person name="Bess C."/>
            <person name="Blankenburg K."/>
            <person name="Forbes L."/>
            <person name="Fu Q."/>
            <person name="Gubbala S."/>
            <person name="Hirani K."/>
            <person name="Jayaseelan J.C."/>
            <person name="Lara F."/>
            <person name="Munidasa M."/>
            <person name="Palculict T."/>
            <person name="Patil S."/>
            <person name="Pu L.-L."/>
            <person name="Saada N."/>
            <person name="Tang L."/>
            <person name="Weissenberger G."/>
            <person name="Zhu Y."/>
            <person name="Hemphill L."/>
            <person name="Shang Y."/>
            <person name="Youmans B."/>
            <person name="Ayvaz T."/>
            <person name="Ross M."/>
            <person name="Santibanez J."/>
            <person name="Aqrawi P."/>
            <person name="Gross S."/>
            <person name="Joshi V."/>
            <person name="Fowler G."/>
            <person name="Nazareth L."/>
            <person name="Reid J."/>
            <person name="Worley K."/>
            <person name="Petrosino J."/>
            <person name="Highlander S."/>
            <person name="Gibbs R."/>
        </authorList>
    </citation>
    <scope>NUCLEOTIDE SEQUENCE [LARGE SCALE GENOMIC DNA]</scope>
    <source>
        <strain evidence="2 3">ATCC 6249</strain>
    </source>
</reference>
<dbReference type="InterPro" id="IPR013216">
    <property type="entry name" value="Methyltransf_11"/>
</dbReference>
<sequence length="249" mass="28846">MLQMIETRLQDKLKSGLEVENFQKDGDIYLSLNPDYLSGDNAKYMTMYNRLARWYDMSEKWIGPLLHGKAIDKLRRDLMEEIEWKDNLSVLYVSIGTGQDLRYIPETIDLKSLDFVGVDISISMLKKCQKSCAKKTNLQLFHACAEDLPFADNSFDIVYHIGGINFFNDKAKAMQEMLRVAKPGTKILIADETADYVDQQYKKNHFSKEYFKDATVDLSEIENAVPSEVKEKELKLLWDGKFYALTFMK</sequence>
<protein>
    <submittedName>
        <fullName evidence="2">Methyltransferase domain protein</fullName>
        <ecNumber evidence="2">2.1.1.-</ecNumber>
    </submittedName>
</protein>
<accession>E0PS18</accession>
<dbReference type="EMBL" id="AEEN01000013">
    <property type="protein sequence ID" value="EFM31232.1"/>
    <property type="molecule type" value="Genomic_DNA"/>
</dbReference>
<keyword evidence="2" id="KW-0808">Transferase</keyword>
<dbReference type="Proteomes" id="UP000003823">
    <property type="component" value="Unassembled WGS sequence"/>
</dbReference>
<keyword evidence="2" id="KW-0489">Methyltransferase</keyword>
<evidence type="ECO:0000313" key="3">
    <source>
        <dbReference type="Proteomes" id="UP000003823"/>
    </source>
</evidence>
<organism evidence="2 3">
    <name type="scientific">Streptococcus mitis ATCC 6249</name>
    <dbReference type="NCBI Taxonomy" id="864567"/>
    <lineage>
        <taxon>Bacteria</taxon>
        <taxon>Bacillati</taxon>
        <taxon>Bacillota</taxon>
        <taxon>Bacilli</taxon>
        <taxon>Lactobacillales</taxon>
        <taxon>Streptococcaceae</taxon>
        <taxon>Streptococcus</taxon>
        <taxon>Streptococcus mitis group</taxon>
    </lineage>
</organism>
<comment type="caution">
    <text evidence="2">The sequence shown here is derived from an EMBL/GenBank/DDBJ whole genome shotgun (WGS) entry which is preliminary data.</text>
</comment>
<evidence type="ECO:0000313" key="2">
    <source>
        <dbReference type="EMBL" id="EFM31232.1"/>
    </source>
</evidence>
<dbReference type="HOGENOM" id="CLU_070006_0_0_9"/>
<name>E0PS18_STRMT</name>
<dbReference type="SUPFAM" id="SSF53335">
    <property type="entry name" value="S-adenosyl-L-methionine-dependent methyltransferases"/>
    <property type="match status" value="1"/>
</dbReference>
<proteinExistence type="predicted"/>
<dbReference type="EC" id="2.1.1.-" evidence="2"/>
<dbReference type="eggNOG" id="COG2226">
    <property type="taxonomic scope" value="Bacteria"/>
</dbReference>
<dbReference type="GO" id="GO:0008757">
    <property type="term" value="F:S-adenosylmethionine-dependent methyltransferase activity"/>
    <property type="evidence" value="ECO:0007669"/>
    <property type="project" value="InterPro"/>
</dbReference>
<dbReference type="Gene3D" id="3.40.50.150">
    <property type="entry name" value="Vaccinia Virus protein VP39"/>
    <property type="match status" value="1"/>
</dbReference>
<dbReference type="Pfam" id="PF08241">
    <property type="entry name" value="Methyltransf_11"/>
    <property type="match status" value="1"/>
</dbReference>
<dbReference type="PANTHER" id="PTHR43591">
    <property type="entry name" value="METHYLTRANSFERASE"/>
    <property type="match status" value="1"/>
</dbReference>
<feature type="domain" description="Methyltransferase type 11" evidence="1">
    <location>
        <begin position="92"/>
        <end position="189"/>
    </location>
</feature>